<dbReference type="RefSeq" id="WP_317136053.1">
    <property type="nucleotide sequence ID" value="NZ_CP043875.1"/>
</dbReference>
<dbReference type="InterPro" id="IPR021219">
    <property type="entry name" value="DUF2703"/>
</dbReference>
<reference evidence="1 2" key="1">
    <citation type="submission" date="2019-09" db="EMBL/GenBank/DDBJ databases">
        <title>The complete genome of Methanoplanus sp. FWC-SCC4.</title>
        <authorList>
            <person name="Chen S.-C."/>
            <person name="Zhou Y.-Z."/>
            <person name="Lai M.-C."/>
        </authorList>
    </citation>
    <scope>NUCLEOTIDE SEQUENCE [LARGE SCALE GENOMIC DNA]</scope>
    <source>
        <strain evidence="1 2">FWC-SCC4</strain>
    </source>
</reference>
<dbReference type="Pfam" id="PF10865">
    <property type="entry name" value="DUF2703"/>
    <property type="match status" value="1"/>
</dbReference>
<dbReference type="Proteomes" id="UP001301797">
    <property type="component" value="Chromosome"/>
</dbReference>
<organism evidence="1 2">
    <name type="scientific">Methanochimaera problematica</name>
    <dbReference type="NCBI Taxonomy" id="2609417"/>
    <lineage>
        <taxon>Archaea</taxon>
        <taxon>Methanobacteriati</taxon>
        <taxon>Methanobacteriota</taxon>
        <taxon>Stenosarchaea group</taxon>
        <taxon>Methanomicrobia</taxon>
        <taxon>Methanomicrobiales</taxon>
        <taxon>Methanomicrobiaceae</taxon>
        <taxon>Methanochimaera</taxon>
    </lineage>
</organism>
<keyword evidence="2" id="KW-1185">Reference proteome</keyword>
<dbReference type="KEGG" id="mefw:F1737_07945"/>
<accession>A0AA97FBX9</accession>
<proteinExistence type="predicted"/>
<evidence type="ECO:0000313" key="1">
    <source>
        <dbReference type="EMBL" id="WOF16630.1"/>
    </source>
</evidence>
<evidence type="ECO:0000313" key="2">
    <source>
        <dbReference type="Proteomes" id="UP001301797"/>
    </source>
</evidence>
<dbReference type="EMBL" id="CP043875">
    <property type="protein sequence ID" value="WOF16630.1"/>
    <property type="molecule type" value="Genomic_DNA"/>
</dbReference>
<protein>
    <submittedName>
        <fullName evidence="1">DUF2703 domain-containing protein</fullName>
    </submittedName>
</protein>
<name>A0AA97FBX9_9EURY</name>
<dbReference type="GeneID" id="85230092"/>
<dbReference type="AlphaFoldDB" id="A0AA97FBX9"/>
<sequence length="145" mass="16289">MKQELVVEWRHIGKDVSNTCERCSETGTNVMSVIREISLFLQDEGISVRFVETKLPAAAVSESNAVLFNGMYLEDLIDGMEVSFTECKSCSCITGEDFVECRAVDYKGERYEAIPPELIIRAALRAVGFEDDPETELIIIEKLNK</sequence>
<gene>
    <name evidence="1" type="ORF">F1737_07945</name>
</gene>